<keyword evidence="7 10" id="KW-0119">Carbohydrate metabolism</keyword>
<evidence type="ECO:0000256" key="6">
    <source>
        <dbReference type="ARBA" id="ARBA00022679"/>
    </source>
</evidence>
<keyword evidence="6 10" id="KW-0808">Transferase</keyword>
<reference evidence="11 12" key="1">
    <citation type="submission" date="2023-11" db="EMBL/GenBank/DDBJ databases">
        <title>Draft genome of Azohydromonas lata strain H1 (DSM1123), a polyhydroxyalkanoate producer.</title>
        <authorList>
            <person name="Traversa D."/>
            <person name="D'Addabbo P."/>
            <person name="Pazzani C."/>
            <person name="Manzari C."/>
            <person name="Chiara M."/>
            <person name="Scrascia M."/>
        </authorList>
    </citation>
    <scope>NUCLEOTIDE SEQUENCE [LARGE SCALE GENOMIC DNA]</scope>
    <source>
        <strain evidence="11 12">H1</strain>
    </source>
</reference>
<evidence type="ECO:0000256" key="5">
    <source>
        <dbReference type="ARBA" id="ARBA00022676"/>
    </source>
</evidence>
<dbReference type="GO" id="GO:0004134">
    <property type="term" value="F:4-alpha-glucanotransferase activity"/>
    <property type="evidence" value="ECO:0007669"/>
    <property type="project" value="UniProtKB-EC"/>
</dbReference>
<dbReference type="PANTHER" id="PTHR32438">
    <property type="entry name" value="4-ALPHA-GLUCANOTRANSFERASE DPE1, CHLOROPLASTIC/AMYLOPLASTIC"/>
    <property type="match status" value="1"/>
</dbReference>
<proteinExistence type="inferred from homology"/>
<organism evidence="11 12">
    <name type="scientific">Azohydromonas lata</name>
    <dbReference type="NCBI Taxonomy" id="45677"/>
    <lineage>
        <taxon>Bacteria</taxon>
        <taxon>Pseudomonadati</taxon>
        <taxon>Pseudomonadota</taxon>
        <taxon>Betaproteobacteria</taxon>
        <taxon>Burkholderiales</taxon>
        <taxon>Sphaerotilaceae</taxon>
        <taxon>Azohydromonas</taxon>
    </lineage>
</organism>
<evidence type="ECO:0000256" key="1">
    <source>
        <dbReference type="ARBA" id="ARBA00000439"/>
    </source>
</evidence>
<dbReference type="InterPro" id="IPR003385">
    <property type="entry name" value="Glyco_hydro_77"/>
</dbReference>
<dbReference type="EMBL" id="JAXOJX010000134">
    <property type="protein sequence ID" value="MDZ5461645.1"/>
    <property type="molecule type" value="Genomic_DNA"/>
</dbReference>
<name>A0ABU5IRW9_9BURK</name>
<comment type="similarity">
    <text evidence="2 10">Belongs to the disproportionating enzyme family.</text>
</comment>
<dbReference type="PANTHER" id="PTHR32438:SF5">
    <property type="entry name" value="4-ALPHA-GLUCANOTRANSFERASE DPE1, CHLOROPLASTIC_AMYLOPLASTIC"/>
    <property type="match status" value="1"/>
</dbReference>
<dbReference type="SUPFAM" id="SSF51445">
    <property type="entry name" value="(Trans)glycosidases"/>
    <property type="match status" value="1"/>
</dbReference>
<dbReference type="Pfam" id="PF02446">
    <property type="entry name" value="Glyco_hydro_77"/>
    <property type="match status" value="1"/>
</dbReference>
<evidence type="ECO:0000256" key="2">
    <source>
        <dbReference type="ARBA" id="ARBA00005684"/>
    </source>
</evidence>
<evidence type="ECO:0000256" key="10">
    <source>
        <dbReference type="RuleBase" id="RU361207"/>
    </source>
</evidence>
<evidence type="ECO:0000256" key="4">
    <source>
        <dbReference type="ARBA" id="ARBA00020295"/>
    </source>
</evidence>
<evidence type="ECO:0000313" key="12">
    <source>
        <dbReference type="Proteomes" id="UP001293718"/>
    </source>
</evidence>
<evidence type="ECO:0000256" key="7">
    <source>
        <dbReference type="ARBA" id="ARBA00023277"/>
    </source>
</evidence>
<comment type="catalytic activity">
    <reaction evidence="1 10">
        <text>Transfers a segment of a (1-&gt;4)-alpha-D-glucan to a new position in an acceptor, which may be glucose or a (1-&gt;4)-alpha-D-glucan.</text>
        <dbReference type="EC" id="2.4.1.25"/>
    </reaction>
</comment>
<evidence type="ECO:0000313" key="11">
    <source>
        <dbReference type="EMBL" id="MDZ5461645.1"/>
    </source>
</evidence>
<sequence>MPIAQRLPRGSGVVLHPTSLPGPHGAGDFGAGAYHFVDWLAAGAQTLWQMLPLGGVGLGHSPYMSSSAFAGNVLLIDLHALHRQGWLTAEDVAAPAGFSDRHVDYERVIPWRMERLAAAARRFADTATPAEQAAFESFRAEQAAWLPDYALFMSLAEAHPGQDWMDWPAPLAWREGPALRAARAELAQRIGFWEFTQWCFRTQWDALHAYARARGVRIVGDMPIFIALQSADVWCHPELFELDAQGRPTVVAGVPPDFFSADGQRWGNPLYRWSAHAEQNFGWWTERLRRTLELVDIVRIDHFRGFAGYWEIPAEEPTALKGCWKPGPGAALFQAAAAALGELSVIAEDLGVITPDVEALRLELGFPGMRVLQFAWGDPADGGEPRFLPHRHAHDTVVYTGTHDNDTTRGWWASAREDLRHHLREYLATDGMAIHWDLIRAAMASVADLALFPLQDALGLDGTHRMNRPGTPQGNWAWRFDWSLVAPDTAARLRRMAQLYGRLPA</sequence>
<dbReference type="NCBIfam" id="TIGR00217">
    <property type="entry name" value="malQ"/>
    <property type="match status" value="1"/>
</dbReference>
<protein>
    <recommendedName>
        <fullName evidence="4 10">4-alpha-glucanotransferase</fullName>
        <ecNumber evidence="3 10">2.4.1.25</ecNumber>
    </recommendedName>
    <alternativeName>
        <fullName evidence="8 10">Amylomaltase</fullName>
    </alternativeName>
    <alternativeName>
        <fullName evidence="9 10">Disproportionating enzyme</fullName>
    </alternativeName>
</protein>
<keyword evidence="5 10" id="KW-0328">Glycosyltransferase</keyword>
<dbReference type="InterPro" id="IPR017853">
    <property type="entry name" value="GH"/>
</dbReference>
<dbReference type="EC" id="2.4.1.25" evidence="3 10"/>
<evidence type="ECO:0000256" key="3">
    <source>
        <dbReference type="ARBA" id="ARBA00012560"/>
    </source>
</evidence>
<dbReference type="Gene3D" id="3.20.20.80">
    <property type="entry name" value="Glycosidases"/>
    <property type="match status" value="1"/>
</dbReference>
<evidence type="ECO:0000256" key="9">
    <source>
        <dbReference type="ARBA" id="ARBA00031501"/>
    </source>
</evidence>
<comment type="caution">
    <text evidence="11">The sequence shown here is derived from an EMBL/GenBank/DDBJ whole genome shotgun (WGS) entry which is preliminary data.</text>
</comment>
<keyword evidence="12" id="KW-1185">Reference proteome</keyword>
<evidence type="ECO:0000256" key="8">
    <source>
        <dbReference type="ARBA" id="ARBA00031423"/>
    </source>
</evidence>
<accession>A0ABU5IRW9</accession>
<dbReference type="RefSeq" id="WP_322468748.1">
    <property type="nucleotide sequence ID" value="NZ_JAXOJX010000134.1"/>
</dbReference>
<gene>
    <name evidence="11" type="primary">malQ</name>
    <name evidence="11" type="ORF">SM757_34235</name>
</gene>
<dbReference type="NCBIfam" id="NF011080">
    <property type="entry name" value="PRK14508.1-3"/>
    <property type="match status" value="1"/>
</dbReference>
<dbReference type="Proteomes" id="UP001293718">
    <property type="component" value="Unassembled WGS sequence"/>
</dbReference>